<dbReference type="EMBL" id="UINC01023119">
    <property type="protein sequence ID" value="SVA94138.1"/>
    <property type="molecule type" value="Genomic_DNA"/>
</dbReference>
<accession>A0A381ZXV1</accession>
<evidence type="ECO:0000256" key="2">
    <source>
        <dbReference type="ARBA" id="ARBA00022603"/>
    </source>
</evidence>
<dbReference type="GO" id="GO:0008173">
    <property type="term" value="F:RNA methyltransferase activity"/>
    <property type="evidence" value="ECO:0007669"/>
    <property type="project" value="InterPro"/>
</dbReference>
<name>A0A381ZXV1_9ZZZZ</name>
<evidence type="ECO:0000256" key="4">
    <source>
        <dbReference type="ARBA" id="ARBA00022691"/>
    </source>
</evidence>
<gene>
    <name evidence="6" type="ORF">METZ01_LOCUS146992</name>
</gene>
<comment type="similarity">
    <text evidence="1">Belongs to the class IV-like SAM-binding methyltransferase superfamily. RNA methyltransferase TrmH family.</text>
</comment>
<feature type="domain" description="tRNA/rRNA methyltransferase SpoU type" evidence="5">
    <location>
        <begin position="18"/>
        <end position="137"/>
    </location>
</feature>
<dbReference type="InterPro" id="IPR001537">
    <property type="entry name" value="SpoU_MeTrfase"/>
</dbReference>
<reference evidence="6" key="1">
    <citation type="submission" date="2018-05" db="EMBL/GenBank/DDBJ databases">
        <authorList>
            <person name="Lanie J.A."/>
            <person name="Ng W.-L."/>
            <person name="Kazmierczak K.M."/>
            <person name="Andrzejewski T.M."/>
            <person name="Davidsen T.M."/>
            <person name="Wayne K.J."/>
            <person name="Tettelin H."/>
            <person name="Glass J.I."/>
            <person name="Rusch D."/>
            <person name="Podicherti R."/>
            <person name="Tsui H.-C.T."/>
            <person name="Winkler M.E."/>
        </authorList>
    </citation>
    <scope>NUCLEOTIDE SEQUENCE</scope>
</reference>
<evidence type="ECO:0000313" key="6">
    <source>
        <dbReference type="EMBL" id="SVA94138.1"/>
    </source>
</evidence>
<dbReference type="GO" id="GO:0005829">
    <property type="term" value="C:cytosol"/>
    <property type="evidence" value="ECO:0007669"/>
    <property type="project" value="TreeGrafter"/>
</dbReference>
<dbReference type="AlphaFoldDB" id="A0A381ZXV1"/>
<evidence type="ECO:0000256" key="1">
    <source>
        <dbReference type="ARBA" id="ARBA00007228"/>
    </source>
</evidence>
<protein>
    <recommendedName>
        <fullName evidence="5">tRNA/rRNA methyltransferase SpoU type domain-containing protein</fullName>
    </recommendedName>
</protein>
<dbReference type="InterPro" id="IPR029026">
    <property type="entry name" value="tRNA_m1G_MTases_N"/>
</dbReference>
<organism evidence="6">
    <name type="scientific">marine metagenome</name>
    <dbReference type="NCBI Taxonomy" id="408172"/>
    <lineage>
        <taxon>unclassified sequences</taxon>
        <taxon>metagenomes</taxon>
        <taxon>ecological metagenomes</taxon>
    </lineage>
</organism>
<dbReference type="GO" id="GO:0002128">
    <property type="term" value="P:tRNA nucleoside ribose methylation"/>
    <property type="evidence" value="ECO:0007669"/>
    <property type="project" value="TreeGrafter"/>
</dbReference>
<dbReference type="GO" id="GO:0003723">
    <property type="term" value="F:RNA binding"/>
    <property type="evidence" value="ECO:0007669"/>
    <property type="project" value="InterPro"/>
</dbReference>
<feature type="non-terminal residue" evidence="6">
    <location>
        <position position="142"/>
    </location>
</feature>
<keyword evidence="3" id="KW-0808">Transferase</keyword>
<proteinExistence type="inferred from homology"/>
<evidence type="ECO:0000256" key="3">
    <source>
        <dbReference type="ARBA" id="ARBA00022679"/>
    </source>
</evidence>
<dbReference type="Pfam" id="PF00588">
    <property type="entry name" value="SpoU_methylase"/>
    <property type="match status" value="1"/>
</dbReference>
<dbReference type="PANTHER" id="PTHR42786:SF7">
    <property type="entry name" value="TRNA_RRNA METHYLTRANSFERASE SPOU TYPE DOMAIN-CONTAINING PROTEIN"/>
    <property type="match status" value="1"/>
</dbReference>
<sequence length="142" mass="15262">VAGTDSTKPFFDAGPSPVVILVRPQMGENIGAAARAMKNFGLNRLRIVDPRDGWPNPKAHAMSSRAHEVLDAAILYDDTSAAVADLHCVFATTARAREMEKPCMTPREAVTDMRQRLAQGQQLGILFGGEKAGLDNDDTTVA</sequence>
<dbReference type="InterPro" id="IPR029028">
    <property type="entry name" value="Alpha/beta_knot_MTases"/>
</dbReference>
<dbReference type="PANTHER" id="PTHR42786">
    <property type="entry name" value="TRNA/RRNA METHYLTRANSFERASE"/>
    <property type="match status" value="1"/>
</dbReference>
<keyword evidence="2" id="KW-0489">Methyltransferase</keyword>
<dbReference type="Gene3D" id="3.40.1280.10">
    <property type="match status" value="1"/>
</dbReference>
<dbReference type="InterPro" id="IPR004384">
    <property type="entry name" value="RNA_MeTrfase_TrmJ/LasT"/>
</dbReference>
<evidence type="ECO:0000259" key="5">
    <source>
        <dbReference type="Pfam" id="PF00588"/>
    </source>
</evidence>
<feature type="non-terminal residue" evidence="6">
    <location>
        <position position="1"/>
    </location>
</feature>
<keyword evidence="4" id="KW-0949">S-adenosyl-L-methionine</keyword>
<dbReference type="SUPFAM" id="SSF75217">
    <property type="entry name" value="alpha/beta knot"/>
    <property type="match status" value="1"/>
</dbReference>
<dbReference type="CDD" id="cd18093">
    <property type="entry name" value="SpoU-like_TrmJ"/>
    <property type="match status" value="1"/>
</dbReference>